<dbReference type="InterPro" id="IPR007383">
    <property type="entry name" value="DUF445"/>
</dbReference>
<gene>
    <name evidence="2" type="ORF">SAMN02910343_01178</name>
</gene>
<name>A0A1G5W6N5_9FIRM</name>
<dbReference type="PANTHER" id="PTHR38442:SF1">
    <property type="entry name" value="INNER MEMBRANE PROTEIN"/>
    <property type="match status" value="1"/>
</dbReference>
<reference evidence="2 3" key="1">
    <citation type="submission" date="2016-10" db="EMBL/GenBank/DDBJ databases">
        <authorList>
            <person name="de Groot N.N."/>
        </authorList>
    </citation>
    <scope>NUCLEOTIDE SEQUENCE [LARGE SCALE GENOMIC DNA]</scope>
    <source>
        <strain evidence="2 3">DSM 15230</strain>
    </source>
</reference>
<dbReference type="RefSeq" id="WP_091364773.1">
    <property type="nucleotide sequence ID" value="NZ_FMXA01000014.1"/>
</dbReference>
<dbReference type="Proteomes" id="UP000199689">
    <property type="component" value="Unassembled WGS sequence"/>
</dbReference>
<evidence type="ECO:0000256" key="1">
    <source>
        <dbReference type="SAM" id="Phobius"/>
    </source>
</evidence>
<protein>
    <submittedName>
        <fullName evidence="2">Uncharacterized membrane-anchored protein YjiN, DUF445 family</fullName>
    </submittedName>
</protein>
<sequence length="397" mass="44856">MKNIKTANVILILSGLLLIPLFFLRLHTPSSVLDAIFFLVQCVFIGSVADWFAVTALFRKPLGISFHTELIPRNRDKIIGGIRKAIEKKLLTRETAEMMVADLSVENLIYSFMNNEERRTRLIHQTAEMLAEKFMDARPVLLETGREMVVSRKEEIAGFICDSIISRSDILLDRLLDLAEKKLEEEKTDEVLAARLKTYVMEELAPGNMMIGLALLTGAVNFEHMAKAISRAAREELQHLDRAQVYGEWNTSLRALAADRRVMDMLKANVVRLAHTDRVQSILCSLPGYTDEKVLATDMAGAMEQGLYTVINDRETMQKIEESSVSLFRKVLSYEQSFAGTEAENILKRFSKVKFNRFLYEKTADELGWIRINGAVVGCIGGTIFLSVLWLVEKISG</sequence>
<keyword evidence="1" id="KW-0812">Transmembrane</keyword>
<feature type="transmembrane region" description="Helical" evidence="1">
    <location>
        <begin position="7"/>
        <end position="24"/>
    </location>
</feature>
<feature type="transmembrane region" description="Helical" evidence="1">
    <location>
        <begin position="36"/>
        <end position="58"/>
    </location>
</feature>
<dbReference type="OrthoDB" id="9769590at2"/>
<dbReference type="GO" id="GO:0005886">
    <property type="term" value="C:plasma membrane"/>
    <property type="evidence" value="ECO:0007669"/>
    <property type="project" value="TreeGrafter"/>
</dbReference>
<evidence type="ECO:0000313" key="2">
    <source>
        <dbReference type="EMBL" id="SDA53799.1"/>
    </source>
</evidence>
<organism evidence="2 3">
    <name type="scientific">Allisonella histaminiformans</name>
    <dbReference type="NCBI Taxonomy" id="209880"/>
    <lineage>
        <taxon>Bacteria</taxon>
        <taxon>Bacillati</taxon>
        <taxon>Bacillota</taxon>
        <taxon>Negativicutes</taxon>
        <taxon>Veillonellales</taxon>
        <taxon>Veillonellaceae</taxon>
        <taxon>Allisonella</taxon>
    </lineage>
</organism>
<dbReference type="PANTHER" id="PTHR38442">
    <property type="entry name" value="INNER MEMBRANE PROTEIN-RELATED"/>
    <property type="match status" value="1"/>
</dbReference>
<feature type="transmembrane region" description="Helical" evidence="1">
    <location>
        <begin position="372"/>
        <end position="392"/>
    </location>
</feature>
<dbReference type="EMBL" id="FMXA01000014">
    <property type="protein sequence ID" value="SDA53799.1"/>
    <property type="molecule type" value="Genomic_DNA"/>
</dbReference>
<keyword evidence="1" id="KW-0472">Membrane</keyword>
<dbReference type="AlphaFoldDB" id="A0A1G5W6N5"/>
<accession>A0A1G5W6N5</accession>
<evidence type="ECO:0000313" key="3">
    <source>
        <dbReference type="Proteomes" id="UP000199689"/>
    </source>
</evidence>
<dbReference type="STRING" id="209880.SAMN02910343_01178"/>
<keyword evidence="3" id="KW-1185">Reference proteome</keyword>
<dbReference type="Pfam" id="PF04286">
    <property type="entry name" value="DUF445"/>
    <property type="match status" value="1"/>
</dbReference>
<keyword evidence="1" id="KW-1133">Transmembrane helix</keyword>
<proteinExistence type="predicted"/>
<dbReference type="GeneID" id="87756194"/>